<keyword evidence="2" id="KW-1277">Toxin-antitoxin system</keyword>
<name>A0ABW7FDF8_9BURK</name>
<evidence type="ECO:0000313" key="3">
    <source>
        <dbReference type="EMBL" id="MFG6433675.1"/>
    </source>
</evidence>
<reference evidence="3 4" key="1">
    <citation type="submission" date="2024-08" db="EMBL/GenBank/DDBJ databases">
        <authorList>
            <person name="Lu H."/>
        </authorList>
    </citation>
    <scope>NUCLEOTIDE SEQUENCE [LARGE SCALE GENOMIC DNA]</scope>
    <source>
        <strain evidence="3 4">LYH14W</strain>
    </source>
</reference>
<keyword evidence="4" id="KW-1185">Reference proteome</keyword>
<organism evidence="3 4">
    <name type="scientific">Pelomonas parva</name>
    <dbReference type="NCBI Taxonomy" id="3299032"/>
    <lineage>
        <taxon>Bacteria</taxon>
        <taxon>Pseudomonadati</taxon>
        <taxon>Pseudomonadota</taxon>
        <taxon>Betaproteobacteria</taxon>
        <taxon>Burkholderiales</taxon>
        <taxon>Sphaerotilaceae</taxon>
        <taxon>Roseateles</taxon>
    </lineage>
</organism>
<dbReference type="Pfam" id="PF03693">
    <property type="entry name" value="ParD_antitoxin"/>
    <property type="match status" value="1"/>
</dbReference>
<dbReference type="PANTHER" id="PTHR36582:SF2">
    <property type="entry name" value="ANTITOXIN PARD"/>
    <property type="match status" value="1"/>
</dbReference>
<evidence type="ECO:0000256" key="2">
    <source>
        <dbReference type="ARBA" id="ARBA00022649"/>
    </source>
</evidence>
<evidence type="ECO:0000256" key="1">
    <source>
        <dbReference type="ARBA" id="ARBA00008580"/>
    </source>
</evidence>
<dbReference type="NCBIfam" id="TIGR02606">
    <property type="entry name" value="antidote_CC2985"/>
    <property type="match status" value="1"/>
</dbReference>
<comment type="caution">
    <text evidence="3">The sequence shown here is derived from an EMBL/GenBank/DDBJ whole genome shotgun (WGS) entry which is preliminary data.</text>
</comment>
<accession>A0ABW7FDF8</accession>
<dbReference type="Proteomes" id="UP001606210">
    <property type="component" value="Unassembled WGS sequence"/>
</dbReference>
<dbReference type="EMBL" id="JBIGHV010000014">
    <property type="protein sequence ID" value="MFG6433675.1"/>
    <property type="molecule type" value="Genomic_DNA"/>
</dbReference>
<comment type="similarity">
    <text evidence="1">Belongs to the ParD antitoxin family.</text>
</comment>
<dbReference type="SUPFAM" id="SSF47598">
    <property type="entry name" value="Ribbon-helix-helix"/>
    <property type="match status" value="1"/>
</dbReference>
<dbReference type="InterPro" id="IPR022789">
    <property type="entry name" value="ParD"/>
</dbReference>
<dbReference type="RefSeq" id="WP_394484611.1">
    <property type="nucleotide sequence ID" value="NZ_JBIGHV010000014.1"/>
</dbReference>
<dbReference type="InterPro" id="IPR038296">
    <property type="entry name" value="ParD_sf"/>
</dbReference>
<dbReference type="Gene3D" id="6.10.10.120">
    <property type="entry name" value="Antitoxin ParD1-like"/>
    <property type="match status" value="1"/>
</dbReference>
<gene>
    <name evidence="3" type="ORF">ACG00Y_27480</name>
</gene>
<proteinExistence type="inferred from homology"/>
<evidence type="ECO:0000313" key="4">
    <source>
        <dbReference type="Proteomes" id="UP001606210"/>
    </source>
</evidence>
<dbReference type="InterPro" id="IPR010985">
    <property type="entry name" value="Ribbon_hlx_hlx"/>
</dbReference>
<sequence length="88" mass="9641">MGINVNLTPQLEDLIRAQVASGRYASASEVVGVALRLLDERDRVQQLGLDDLRRDVRAGLDSGASEAWNAGALKTNSRSRRSMRSMVE</sequence>
<protein>
    <submittedName>
        <fullName evidence="3">Type II toxin-antitoxin system ParD family antitoxin</fullName>
    </submittedName>
</protein>
<dbReference type="PANTHER" id="PTHR36582">
    <property type="entry name" value="ANTITOXIN PARD"/>
    <property type="match status" value="1"/>
</dbReference>